<keyword evidence="4" id="KW-1185">Reference proteome</keyword>
<dbReference type="Gramene" id="Pp3c16_6340V3.1">
    <property type="protein sequence ID" value="Pp3c16_6340V3.1"/>
    <property type="gene ID" value="Pp3c16_6340"/>
</dbReference>
<evidence type="ECO:0000313" key="2">
    <source>
        <dbReference type="EMBL" id="PNR37441.1"/>
    </source>
</evidence>
<evidence type="ECO:0000313" key="4">
    <source>
        <dbReference type="Proteomes" id="UP000006727"/>
    </source>
</evidence>
<organism evidence="2">
    <name type="scientific">Physcomitrium patens</name>
    <name type="common">Spreading-leaved earth moss</name>
    <name type="synonym">Physcomitrella patens</name>
    <dbReference type="NCBI Taxonomy" id="3218"/>
    <lineage>
        <taxon>Eukaryota</taxon>
        <taxon>Viridiplantae</taxon>
        <taxon>Streptophyta</taxon>
        <taxon>Embryophyta</taxon>
        <taxon>Bryophyta</taxon>
        <taxon>Bryophytina</taxon>
        <taxon>Bryopsida</taxon>
        <taxon>Funariidae</taxon>
        <taxon>Funariales</taxon>
        <taxon>Funariaceae</taxon>
        <taxon>Physcomitrium</taxon>
    </lineage>
</organism>
<dbReference type="Proteomes" id="UP000006727">
    <property type="component" value="Chromosome 16"/>
</dbReference>
<reference evidence="2 4" key="2">
    <citation type="journal article" date="2018" name="Plant J.">
        <title>The Physcomitrella patens chromosome-scale assembly reveals moss genome structure and evolution.</title>
        <authorList>
            <person name="Lang D."/>
            <person name="Ullrich K.K."/>
            <person name="Murat F."/>
            <person name="Fuchs J."/>
            <person name="Jenkins J."/>
            <person name="Haas F.B."/>
            <person name="Piednoel M."/>
            <person name="Gundlach H."/>
            <person name="Van Bel M."/>
            <person name="Meyberg R."/>
            <person name="Vives C."/>
            <person name="Morata J."/>
            <person name="Symeonidi A."/>
            <person name="Hiss M."/>
            <person name="Muchero W."/>
            <person name="Kamisugi Y."/>
            <person name="Saleh O."/>
            <person name="Blanc G."/>
            <person name="Decker E.L."/>
            <person name="van Gessel N."/>
            <person name="Grimwood J."/>
            <person name="Hayes R.D."/>
            <person name="Graham S.W."/>
            <person name="Gunter L.E."/>
            <person name="McDaniel S.F."/>
            <person name="Hoernstein S.N.W."/>
            <person name="Larsson A."/>
            <person name="Li F.W."/>
            <person name="Perroud P.F."/>
            <person name="Phillips J."/>
            <person name="Ranjan P."/>
            <person name="Rokshar D.S."/>
            <person name="Rothfels C.J."/>
            <person name="Schneider L."/>
            <person name="Shu S."/>
            <person name="Stevenson D.W."/>
            <person name="Thummler F."/>
            <person name="Tillich M."/>
            <person name="Villarreal Aguilar J.C."/>
            <person name="Widiez T."/>
            <person name="Wong G.K."/>
            <person name="Wymore A."/>
            <person name="Zhang Y."/>
            <person name="Zimmer A.D."/>
            <person name="Quatrano R.S."/>
            <person name="Mayer K.F.X."/>
            <person name="Goodstein D."/>
            <person name="Casacuberta J.M."/>
            <person name="Vandepoele K."/>
            <person name="Reski R."/>
            <person name="Cuming A.C."/>
            <person name="Tuskan G.A."/>
            <person name="Maumus F."/>
            <person name="Salse J."/>
            <person name="Schmutz J."/>
            <person name="Rensing S.A."/>
        </authorList>
    </citation>
    <scope>NUCLEOTIDE SEQUENCE [LARGE SCALE GENOMIC DNA]</scope>
    <source>
        <strain evidence="3 4">cv. Gransden 2004</strain>
    </source>
</reference>
<dbReference type="EMBL" id="ABEU02000016">
    <property type="protein sequence ID" value="PNR37441.1"/>
    <property type="molecule type" value="Genomic_DNA"/>
</dbReference>
<dbReference type="InParanoid" id="A0A2K1J7E0"/>
<feature type="transmembrane region" description="Helical" evidence="1">
    <location>
        <begin position="73"/>
        <end position="95"/>
    </location>
</feature>
<evidence type="ECO:0000313" key="3">
    <source>
        <dbReference type="EnsemblPlants" id="Pp3c16_6340V3.1"/>
    </source>
</evidence>
<reference evidence="2 4" key="1">
    <citation type="journal article" date="2008" name="Science">
        <title>The Physcomitrella genome reveals evolutionary insights into the conquest of land by plants.</title>
        <authorList>
            <person name="Rensing S."/>
            <person name="Lang D."/>
            <person name="Zimmer A."/>
            <person name="Terry A."/>
            <person name="Salamov A."/>
            <person name="Shapiro H."/>
            <person name="Nishiyama T."/>
            <person name="Perroud P.-F."/>
            <person name="Lindquist E."/>
            <person name="Kamisugi Y."/>
            <person name="Tanahashi T."/>
            <person name="Sakakibara K."/>
            <person name="Fujita T."/>
            <person name="Oishi K."/>
            <person name="Shin-I T."/>
            <person name="Kuroki Y."/>
            <person name="Toyoda A."/>
            <person name="Suzuki Y."/>
            <person name="Hashimoto A."/>
            <person name="Yamaguchi K."/>
            <person name="Sugano A."/>
            <person name="Kohara Y."/>
            <person name="Fujiyama A."/>
            <person name="Anterola A."/>
            <person name="Aoki S."/>
            <person name="Ashton N."/>
            <person name="Barbazuk W.B."/>
            <person name="Barker E."/>
            <person name="Bennetzen J."/>
            <person name="Bezanilla M."/>
            <person name="Blankenship R."/>
            <person name="Cho S.H."/>
            <person name="Dutcher S."/>
            <person name="Estelle M."/>
            <person name="Fawcett J.A."/>
            <person name="Gundlach H."/>
            <person name="Hanada K."/>
            <person name="Heyl A."/>
            <person name="Hicks K.A."/>
            <person name="Hugh J."/>
            <person name="Lohr M."/>
            <person name="Mayer K."/>
            <person name="Melkozernov A."/>
            <person name="Murata T."/>
            <person name="Nelson D."/>
            <person name="Pils B."/>
            <person name="Prigge M."/>
            <person name="Reiss B."/>
            <person name="Renner T."/>
            <person name="Rombauts S."/>
            <person name="Rushton P."/>
            <person name="Sanderfoot A."/>
            <person name="Schween G."/>
            <person name="Shiu S.-H."/>
            <person name="Stueber K."/>
            <person name="Theodoulou F.L."/>
            <person name="Tu H."/>
            <person name="Van de Peer Y."/>
            <person name="Verrier P.J."/>
            <person name="Waters E."/>
            <person name="Wood A."/>
            <person name="Yang L."/>
            <person name="Cove D."/>
            <person name="Cuming A."/>
            <person name="Hasebe M."/>
            <person name="Lucas S."/>
            <person name="Mishler D.B."/>
            <person name="Reski R."/>
            <person name="Grigoriev I."/>
            <person name="Quatrano R.S."/>
            <person name="Boore J.L."/>
        </authorList>
    </citation>
    <scope>NUCLEOTIDE SEQUENCE [LARGE SCALE GENOMIC DNA]</scope>
    <source>
        <strain evidence="3 4">cv. Gransden 2004</strain>
    </source>
</reference>
<keyword evidence="1" id="KW-0472">Membrane</keyword>
<evidence type="ECO:0000256" key="1">
    <source>
        <dbReference type="SAM" id="Phobius"/>
    </source>
</evidence>
<dbReference type="EnsemblPlants" id="Pp3c16_6340V3.1">
    <property type="protein sequence ID" value="Pp3c16_6340V3.1"/>
    <property type="gene ID" value="Pp3c16_6340"/>
</dbReference>
<proteinExistence type="predicted"/>
<reference evidence="3" key="3">
    <citation type="submission" date="2020-12" db="UniProtKB">
        <authorList>
            <consortium name="EnsemblPlants"/>
        </authorList>
    </citation>
    <scope>IDENTIFICATION</scope>
</reference>
<keyword evidence="1" id="KW-1133">Transmembrane helix</keyword>
<keyword evidence="1" id="KW-0812">Transmembrane</keyword>
<gene>
    <name evidence="2" type="ORF">PHYPA_020550</name>
</gene>
<dbReference type="PaxDb" id="3218-PP1S341_34V6.1"/>
<dbReference type="AlphaFoldDB" id="A0A2K1J7E0"/>
<sequence>MGFQRQGRGTWPMGISVFAHGDQEVLDILRPSLGYSRMYDGGRSDQIGLRAGSDLKNSSTVARVKRASHSWRSLPCSVACILVVCVLRLVASVFVSHAISHALLDSGTLGWIDNDAIRKNVGRDEVVEIGARFDDRVDQNEELHLDRLLTDLDEYGDDGGDLGAEKKLEGIDSNDDSIRISRLKREVDTFQTDAKGVMAVTDRLEERNSQITSEFNAAKGHIATTDHIEVDRRDDSQKALVRKHPRGKKRPRIACLYIFAC</sequence>
<name>A0A2K1J7E0_PHYPA</name>
<protein>
    <submittedName>
        <fullName evidence="2 3">Uncharacterized protein</fullName>
    </submittedName>
</protein>
<accession>A0A2K1J7E0</accession>